<feature type="non-terminal residue" evidence="1">
    <location>
        <position position="44"/>
    </location>
</feature>
<proteinExistence type="predicted"/>
<dbReference type="EMBL" id="LXQA010737063">
    <property type="protein sequence ID" value="MCI68466.1"/>
    <property type="molecule type" value="Genomic_DNA"/>
</dbReference>
<comment type="caution">
    <text evidence="1">The sequence shown here is derived from an EMBL/GenBank/DDBJ whole genome shotgun (WGS) entry which is preliminary data.</text>
</comment>
<reference evidence="1 2" key="1">
    <citation type="journal article" date="2018" name="Front. Plant Sci.">
        <title>Red Clover (Trifolium pratense) and Zigzag Clover (T. medium) - A Picture of Genomic Similarities and Differences.</title>
        <authorList>
            <person name="Dluhosova J."/>
            <person name="Istvanek J."/>
            <person name="Nedelnik J."/>
            <person name="Repkova J."/>
        </authorList>
    </citation>
    <scope>NUCLEOTIDE SEQUENCE [LARGE SCALE GENOMIC DNA]</scope>
    <source>
        <strain evidence="2">cv. 10/8</strain>
        <tissue evidence="1">Leaf</tissue>
    </source>
</reference>
<accession>A0A392U7V2</accession>
<dbReference type="Proteomes" id="UP000265520">
    <property type="component" value="Unassembled WGS sequence"/>
</dbReference>
<protein>
    <submittedName>
        <fullName evidence="1">Uncharacterized protein</fullName>
    </submittedName>
</protein>
<keyword evidence="2" id="KW-1185">Reference proteome</keyword>
<name>A0A392U7V2_9FABA</name>
<sequence>MSAAVELGQGLTGRVEEVSMVLRLLRLRQPLSIMIGSTGWMTSG</sequence>
<dbReference type="AlphaFoldDB" id="A0A392U7V2"/>
<evidence type="ECO:0000313" key="1">
    <source>
        <dbReference type="EMBL" id="MCI68466.1"/>
    </source>
</evidence>
<evidence type="ECO:0000313" key="2">
    <source>
        <dbReference type="Proteomes" id="UP000265520"/>
    </source>
</evidence>
<organism evidence="1 2">
    <name type="scientific">Trifolium medium</name>
    <dbReference type="NCBI Taxonomy" id="97028"/>
    <lineage>
        <taxon>Eukaryota</taxon>
        <taxon>Viridiplantae</taxon>
        <taxon>Streptophyta</taxon>
        <taxon>Embryophyta</taxon>
        <taxon>Tracheophyta</taxon>
        <taxon>Spermatophyta</taxon>
        <taxon>Magnoliopsida</taxon>
        <taxon>eudicotyledons</taxon>
        <taxon>Gunneridae</taxon>
        <taxon>Pentapetalae</taxon>
        <taxon>rosids</taxon>
        <taxon>fabids</taxon>
        <taxon>Fabales</taxon>
        <taxon>Fabaceae</taxon>
        <taxon>Papilionoideae</taxon>
        <taxon>50 kb inversion clade</taxon>
        <taxon>NPAAA clade</taxon>
        <taxon>Hologalegina</taxon>
        <taxon>IRL clade</taxon>
        <taxon>Trifolieae</taxon>
        <taxon>Trifolium</taxon>
    </lineage>
</organism>